<dbReference type="Proteomes" id="UP000075578">
    <property type="component" value="Unassembled WGS sequence"/>
</dbReference>
<sequence length="67" mass="7984">MNNIMYLYLAIVNFVLLLFAYLSYTKNHQQIKYLYALTISEILWVVLYVFPLKNLTSDYVNCIVKLI</sequence>
<protein>
    <submittedName>
        <fullName evidence="2">Uncharacterized protein</fullName>
    </submittedName>
</protein>
<dbReference type="EMBL" id="LNGD01000021">
    <property type="protein sequence ID" value="KYC52924.1"/>
    <property type="molecule type" value="Genomic_DNA"/>
</dbReference>
<evidence type="ECO:0000256" key="1">
    <source>
        <dbReference type="SAM" id="Phobius"/>
    </source>
</evidence>
<proteinExistence type="predicted"/>
<feature type="transmembrane region" description="Helical" evidence="1">
    <location>
        <begin position="6"/>
        <end position="24"/>
    </location>
</feature>
<accession>A0A150J7J0</accession>
<dbReference type="AlphaFoldDB" id="A0A150J7J0"/>
<name>A0A150J7J0_9EURY</name>
<evidence type="ECO:0000313" key="2">
    <source>
        <dbReference type="EMBL" id="KYC52924.1"/>
    </source>
</evidence>
<feature type="transmembrane region" description="Helical" evidence="1">
    <location>
        <begin position="33"/>
        <end position="50"/>
    </location>
</feature>
<keyword evidence="1" id="KW-1133">Transmembrane helix</keyword>
<organism evidence="2 3">
    <name type="scientific">Candidatus Methanofastidiosum methylothiophilum</name>
    <dbReference type="NCBI Taxonomy" id="1705564"/>
    <lineage>
        <taxon>Archaea</taxon>
        <taxon>Methanobacteriati</taxon>
        <taxon>Methanobacteriota</taxon>
        <taxon>Stenosarchaea group</taxon>
        <taxon>Candidatus Methanofastidiosia</taxon>
        <taxon>Candidatus Methanofastidiosales</taxon>
        <taxon>Candidatus Methanofastidiosaceae</taxon>
        <taxon>Candidatus Methanofastidiosum</taxon>
    </lineage>
</organism>
<reference evidence="2 3" key="1">
    <citation type="journal article" date="2016" name="ISME J.">
        <title>Chasing the elusive Euryarchaeota class WSA2: genomes reveal a uniquely fastidious methyl-reducing methanogen.</title>
        <authorList>
            <person name="Nobu M.K."/>
            <person name="Narihiro T."/>
            <person name="Kuroda K."/>
            <person name="Mei R."/>
            <person name="Liu W.T."/>
        </authorList>
    </citation>
    <scope>NUCLEOTIDE SEQUENCE [LARGE SCALE GENOMIC DNA]</scope>
    <source>
        <strain evidence="2">U1lsi0528_Bin089</strain>
    </source>
</reference>
<evidence type="ECO:0000313" key="3">
    <source>
        <dbReference type="Proteomes" id="UP000075578"/>
    </source>
</evidence>
<gene>
    <name evidence="2" type="ORF">AMQ74_00563</name>
</gene>
<keyword evidence="1" id="KW-0812">Transmembrane</keyword>
<keyword evidence="1" id="KW-0472">Membrane</keyword>
<comment type="caution">
    <text evidence="2">The sequence shown here is derived from an EMBL/GenBank/DDBJ whole genome shotgun (WGS) entry which is preliminary data.</text>
</comment>